<dbReference type="SUPFAM" id="SSF49562">
    <property type="entry name" value="C2 domain (Calcium/lipid-binding domain, CaLB)"/>
    <property type="match status" value="1"/>
</dbReference>
<organism evidence="2 3">
    <name type="scientific">Erythroxylum novogranatense</name>
    <dbReference type="NCBI Taxonomy" id="1862640"/>
    <lineage>
        <taxon>Eukaryota</taxon>
        <taxon>Viridiplantae</taxon>
        <taxon>Streptophyta</taxon>
        <taxon>Embryophyta</taxon>
        <taxon>Tracheophyta</taxon>
        <taxon>Spermatophyta</taxon>
        <taxon>Magnoliopsida</taxon>
        <taxon>eudicotyledons</taxon>
        <taxon>Gunneridae</taxon>
        <taxon>Pentapetalae</taxon>
        <taxon>rosids</taxon>
        <taxon>fabids</taxon>
        <taxon>Malpighiales</taxon>
        <taxon>Erythroxylaceae</taxon>
        <taxon>Erythroxylum</taxon>
    </lineage>
</organism>
<evidence type="ECO:0000313" key="3">
    <source>
        <dbReference type="Proteomes" id="UP001159364"/>
    </source>
</evidence>
<dbReference type="AlphaFoldDB" id="A0AAV8TUC2"/>
<gene>
    <name evidence="2" type="ORF">K2173_005292</name>
</gene>
<evidence type="ECO:0000313" key="2">
    <source>
        <dbReference type="EMBL" id="KAJ8769689.1"/>
    </source>
</evidence>
<feature type="domain" description="C2" evidence="1">
    <location>
        <begin position="1"/>
        <end position="131"/>
    </location>
</feature>
<evidence type="ECO:0000259" key="1">
    <source>
        <dbReference type="PROSITE" id="PS50004"/>
    </source>
</evidence>
<reference evidence="2 3" key="1">
    <citation type="submission" date="2021-09" db="EMBL/GenBank/DDBJ databases">
        <title>Genomic insights and catalytic innovation underlie evolution of tropane alkaloids biosynthesis.</title>
        <authorList>
            <person name="Wang Y.-J."/>
            <person name="Tian T."/>
            <person name="Huang J.-P."/>
            <person name="Huang S.-X."/>
        </authorList>
    </citation>
    <scope>NUCLEOTIDE SEQUENCE [LARGE SCALE GENOMIC DNA]</scope>
    <source>
        <strain evidence="2">KIB-2018</strain>
        <tissue evidence="2">Leaf</tissue>
    </source>
</reference>
<sequence length="210" mass="23931">MDVASHQPQRRLSSLGFEITTLQAKNVELKSHGNLFVRYYLSAGKNKRVQLNTREISSRSNLSWNQSFSLECPGTEQSISSLKQASVVFELRWRSTKPMLGKMGGSHLLGRNEASLKTVMESADMEIEQWLQMSPISKKSCVLDHGLKPPSVLVSMRFRAAEKAEVQKQKKKYDRSKNWYECEYECCRDHSGCRCEDYEIFALAAALEAL</sequence>
<dbReference type="Proteomes" id="UP001159364">
    <property type="component" value="Linkage Group LG03"/>
</dbReference>
<dbReference type="PANTHER" id="PTHR35503:SF2">
    <property type="entry name" value="OS04G0455700 PROTEIN"/>
    <property type="match status" value="1"/>
</dbReference>
<dbReference type="Gene3D" id="2.60.40.150">
    <property type="entry name" value="C2 domain"/>
    <property type="match status" value="1"/>
</dbReference>
<dbReference type="PANTHER" id="PTHR35503">
    <property type="entry name" value="OSJNBA0006M15.15 PROTEIN"/>
    <property type="match status" value="1"/>
</dbReference>
<dbReference type="InterPro" id="IPR000008">
    <property type="entry name" value="C2_dom"/>
</dbReference>
<proteinExistence type="predicted"/>
<protein>
    <recommendedName>
        <fullName evidence="1">C2 domain-containing protein</fullName>
    </recommendedName>
</protein>
<comment type="caution">
    <text evidence="2">The sequence shown here is derived from an EMBL/GenBank/DDBJ whole genome shotgun (WGS) entry which is preliminary data.</text>
</comment>
<keyword evidence="3" id="KW-1185">Reference proteome</keyword>
<dbReference type="EMBL" id="JAIWQS010000003">
    <property type="protein sequence ID" value="KAJ8769689.1"/>
    <property type="molecule type" value="Genomic_DNA"/>
</dbReference>
<dbReference type="InterPro" id="IPR035892">
    <property type="entry name" value="C2_domain_sf"/>
</dbReference>
<name>A0AAV8TUC2_9ROSI</name>
<dbReference type="PROSITE" id="PS50004">
    <property type="entry name" value="C2"/>
    <property type="match status" value="1"/>
</dbReference>
<accession>A0AAV8TUC2</accession>